<evidence type="ECO:0000313" key="1">
    <source>
        <dbReference type="EMBL" id="KAF9070387.1"/>
    </source>
</evidence>
<reference evidence="1" key="1">
    <citation type="submission" date="2020-11" db="EMBL/GenBank/DDBJ databases">
        <authorList>
            <consortium name="DOE Joint Genome Institute"/>
            <person name="Ahrendt S."/>
            <person name="Riley R."/>
            <person name="Andreopoulos W."/>
            <person name="Labutti K."/>
            <person name="Pangilinan J."/>
            <person name="Ruiz-Duenas F.J."/>
            <person name="Barrasa J.M."/>
            <person name="Sanchez-Garcia M."/>
            <person name="Camarero S."/>
            <person name="Miyauchi S."/>
            <person name="Serrano A."/>
            <person name="Linde D."/>
            <person name="Babiker R."/>
            <person name="Drula E."/>
            <person name="Ayuso-Fernandez I."/>
            <person name="Pacheco R."/>
            <person name="Padilla G."/>
            <person name="Ferreira P."/>
            <person name="Barriuso J."/>
            <person name="Kellner H."/>
            <person name="Castanera R."/>
            <person name="Alfaro M."/>
            <person name="Ramirez L."/>
            <person name="Pisabarro A.G."/>
            <person name="Kuo A."/>
            <person name="Tritt A."/>
            <person name="Lipzen A."/>
            <person name="He G."/>
            <person name="Yan M."/>
            <person name="Ng V."/>
            <person name="Cullen D."/>
            <person name="Martin F."/>
            <person name="Rosso M.-N."/>
            <person name="Henrissat B."/>
            <person name="Hibbett D."/>
            <person name="Martinez A.T."/>
            <person name="Grigoriev I.V."/>
        </authorList>
    </citation>
    <scope>NUCLEOTIDE SEQUENCE</scope>
    <source>
        <strain evidence="1">AH 40177</strain>
    </source>
</reference>
<dbReference type="AlphaFoldDB" id="A0A9P5PWG6"/>
<dbReference type="Proteomes" id="UP000772434">
    <property type="component" value="Unassembled WGS sequence"/>
</dbReference>
<dbReference type="EMBL" id="JADNRY010000041">
    <property type="protein sequence ID" value="KAF9070387.1"/>
    <property type="molecule type" value="Genomic_DNA"/>
</dbReference>
<keyword evidence="2" id="KW-1185">Reference proteome</keyword>
<gene>
    <name evidence="1" type="ORF">BDP27DRAFT_624908</name>
</gene>
<protein>
    <submittedName>
        <fullName evidence="1">Uncharacterized protein</fullName>
    </submittedName>
</protein>
<accession>A0A9P5PWG6</accession>
<name>A0A9P5PWG6_9AGAR</name>
<organism evidence="1 2">
    <name type="scientific">Rhodocollybia butyracea</name>
    <dbReference type="NCBI Taxonomy" id="206335"/>
    <lineage>
        <taxon>Eukaryota</taxon>
        <taxon>Fungi</taxon>
        <taxon>Dikarya</taxon>
        <taxon>Basidiomycota</taxon>
        <taxon>Agaricomycotina</taxon>
        <taxon>Agaricomycetes</taxon>
        <taxon>Agaricomycetidae</taxon>
        <taxon>Agaricales</taxon>
        <taxon>Marasmiineae</taxon>
        <taxon>Omphalotaceae</taxon>
        <taxon>Rhodocollybia</taxon>
    </lineage>
</organism>
<proteinExistence type="predicted"/>
<comment type="caution">
    <text evidence="1">The sequence shown here is derived from an EMBL/GenBank/DDBJ whole genome shotgun (WGS) entry which is preliminary data.</text>
</comment>
<sequence length="178" mass="20294">MARDLPPIADDLVEMITEWSDGYIAVVVMFIEAIRKEFPENSLSGKAVNVGDIYESNLVTKLYQHHEYNNPEVYRSLPTVLQLRDHDIKKVFRTLLRNGFVPKPNERCTDSYSKAVSACHSNGWVYAVTVVKNSMQSPLLRQNYVFPHPFGQSWISWNLDPLEENLSASDTLSEPCMG</sequence>
<evidence type="ECO:0000313" key="2">
    <source>
        <dbReference type="Proteomes" id="UP000772434"/>
    </source>
</evidence>
<dbReference type="OrthoDB" id="5424500at2759"/>